<comment type="caution">
    <text evidence="2">The sequence shown here is derived from an EMBL/GenBank/DDBJ whole genome shotgun (WGS) entry which is preliminary data.</text>
</comment>
<gene>
    <name evidence="2" type="ORF">H9980_03010</name>
</gene>
<dbReference type="EMBL" id="DXET01000073">
    <property type="protein sequence ID" value="HIX80928.1"/>
    <property type="molecule type" value="Genomic_DNA"/>
</dbReference>
<evidence type="ECO:0000313" key="2">
    <source>
        <dbReference type="EMBL" id="HIX80928.1"/>
    </source>
</evidence>
<proteinExistence type="predicted"/>
<keyword evidence="1" id="KW-0812">Transmembrane</keyword>
<dbReference type="InterPro" id="IPR011047">
    <property type="entry name" value="Quinoprotein_ADH-like_sf"/>
</dbReference>
<reference evidence="2" key="1">
    <citation type="journal article" date="2021" name="PeerJ">
        <title>Extensive microbial diversity within the chicken gut microbiome revealed by metagenomics and culture.</title>
        <authorList>
            <person name="Gilroy R."/>
            <person name="Ravi A."/>
            <person name="Getino M."/>
            <person name="Pursley I."/>
            <person name="Horton D.L."/>
            <person name="Alikhan N.F."/>
            <person name="Baker D."/>
            <person name="Gharbi K."/>
            <person name="Hall N."/>
            <person name="Watson M."/>
            <person name="Adriaenssens E.M."/>
            <person name="Foster-Nyarko E."/>
            <person name="Jarju S."/>
            <person name="Secka A."/>
            <person name="Antonio M."/>
            <person name="Oren A."/>
            <person name="Chaudhuri R.R."/>
            <person name="La Ragione R."/>
            <person name="Hildebrand F."/>
            <person name="Pallen M.J."/>
        </authorList>
    </citation>
    <scope>NUCLEOTIDE SEQUENCE</scope>
    <source>
        <strain evidence="2">ChiGjej1B1-14440</strain>
    </source>
</reference>
<dbReference type="Proteomes" id="UP000886724">
    <property type="component" value="Unassembled WGS sequence"/>
</dbReference>
<reference evidence="2" key="2">
    <citation type="submission" date="2021-04" db="EMBL/GenBank/DDBJ databases">
        <authorList>
            <person name="Gilroy R."/>
        </authorList>
    </citation>
    <scope>NUCLEOTIDE SEQUENCE</scope>
    <source>
        <strain evidence="2">ChiGjej1B1-14440</strain>
    </source>
</reference>
<evidence type="ECO:0000256" key="1">
    <source>
        <dbReference type="SAM" id="Phobius"/>
    </source>
</evidence>
<feature type="transmembrane region" description="Helical" evidence="1">
    <location>
        <begin position="149"/>
        <end position="174"/>
    </location>
</feature>
<organism evidence="2 3">
    <name type="scientific">Candidatus Erysipelatoclostridium merdavium</name>
    <dbReference type="NCBI Taxonomy" id="2838566"/>
    <lineage>
        <taxon>Bacteria</taxon>
        <taxon>Bacillati</taxon>
        <taxon>Bacillota</taxon>
        <taxon>Erysipelotrichia</taxon>
        <taxon>Erysipelotrichales</taxon>
        <taxon>Erysipelotrichales incertae sedis</taxon>
    </lineage>
</organism>
<protein>
    <submittedName>
        <fullName evidence="2">Zinc ribbon domain-containing protein</fullName>
    </submittedName>
</protein>
<dbReference type="AlphaFoldDB" id="A0A9D1XJY5"/>
<name>A0A9D1XJY5_9FIRM</name>
<accession>A0A9D1XJY5</accession>
<sequence>MICNNCGYHFKNSLTCPLCGQSYKKKKVCPVCQKRIHYNQIRCNNCGNPLIKQSTTDVSKYYVNNHNFPKNNKTTVSYNNQKTTNNSNQKIRNVHTNSNSKTKIPSFQPLEMYDYKIGNEEIKRRFEEARNALNFRRDRRKKKTNKSRIPNIIAGLTLLITVGSFLFEILINFIDNDFSFEETTTERAVLSDDFTTANITETNTPLENAGNYNQDNHVYFNNDQIYLGYEDNVYVTDNELATINTLTVPGSTSLYVEGDNLYCGYYDEYYCYNLTNQEEVFLFNKNTVLPIGQGRFIYTTNSNNELYLYSNNTSTCLYDDYTYGFFFDVNSELVYLADGEKIQTMDLNGNVVGEYYISCYSNFYVDGSLLYYQSIYGVNVYNLSDDSESIQIEDSLYEFTVVDDGIVYLDDNENLMYYNFEDESYTEIVDGVDSFNILGEYVLFNRYDSGYSWYIATTDGQICSLDTLIN</sequence>
<keyword evidence="1" id="KW-0472">Membrane</keyword>
<evidence type="ECO:0000313" key="3">
    <source>
        <dbReference type="Proteomes" id="UP000886724"/>
    </source>
</evidence>
<keyword evidence="1" id="KW-1133">Transmembrane helix</keyword>
<dbReference type="SUPFAM" id="SSF50998">
    <property type="entry name" value="Quinoprotein alcohol dehydrogenase-like"/>
    <property type="match status" value="1"/>
</dbReference>